<dbReference type="EMBL" id="JAESIY010000005">
    <property type="protein sequence ID" value="MBL3656761.1"/>
    <property type="molecule type" value="Genomic_DNA"/>
</dbReference>
<organism evidence="1 3">
    <name type="scientific">Fulvivirga sediminis</name>
    <dbReference type="NCBI Taxonomy" id="2803949"/>
    <lineage>
        <taxon>Bacteria</taxon>
        <taxon>Pseudomonadati</taxon>
        <taxon>Bacteroidota</taxon>
        <taxon>Cytophagia</taxon>
        <taxon>Cytophagales</taxon>
        <taxon>Fulvivirgaceae</taxon>
        <taxon>Fulvivirga</taxon>
    </lineage>
</organism>
<feature type="non-terminal residue" evidence="1">
    <location>
        <position position="90"/>
    </location>
</feature>
<dbReference type="AlphaFoldDB" id="A0A937F7Z6"/>
<dbReference type="Pfam" id="PF17642">
    <property type="entry name" value="TssD"/>
    <property type="match status" value="1"/>
</dbReference>
<evidence type="ECO:0000313" key="2">
    <source>
        <dbReference type="EMBL" id="MBL3657097.1"/>
    </source>
</evidence>
<evidence type="ECO:0000313" key="3">
    <source>
        <dbReference type="Proteomes" id="UP000659388"/>
    </source>
</evidence>
<reference evidence="1" key="1">
    <citation type="submission" date="2021-01" db="EMBL/GenBank/DDBJ databases">
        <title>Fulvivirga kasyanovii gen. nov., sp nov., a novel member of the phylum Bacteroidetes isolated from seawater in a mussel farm.</title>
        <authorList>
            <person name="Zhao L.-H."/>
            <person name="Wang Z.-J."/>
        </authorList>
    </citation>
    <scope>NUCLEOTIDE SEQUENCE</scope>
    <source>
        <strain evidence="1">2943</strain>
    </source>
</reference>
<proteinExistence type="predicted"/>
<dbReference type="GO" id="GO:0033104">
    <property type="term" value="C:type VI protein secretion system complex"/>
    <property type="evidence" value="ECO:0007669"/>
    <property type="project" value="InterPro"/>
</dbReference>
<dbReference type="EMBL" id="JAESIY010000007">
    <property type="protein sequence ID" value="MBL3657097.1"/>
    <property type="molecule type" value="Genomic_DNA"/>
</dbReference>
<keyword evidence="3" id="KW-1185">Reference proteome</keyword>
<dbReference type="Proteomes" id="UP000659388">
    <property type="component" value="Unassembled WGS sequence"/>
</dbReference>
<name>A0A937F7Z6_9BACT</name>
<comment type="caution">
    <text evidence="1">The sequence shown here is derived from an EMBL/GenBank/DDBJ whole genome shotgun (WGS) entry which is preliminary data.</text>
</comment>
<accession>A0A937F7Z6</accession>
<sequence length="90" mass="10117">MSFLAKLTLDDEEFNILECDFGLKQSTDETGRPSAKPRGGLVQLVIESNVKIDFFEWISSGTATKSGEITFFRRDNVSSLKKLAFKEAYC</sequence>
<evidence type="ECO:0000313" key="1">
    <source>
        <dbReference type="EMBL" id="MBL3656761.1"/>
    </source>
</evidence>
<protein>
    <recommendedName>
        <fullName evidence="4">Phage tail protein</fullName>
    </recommendedName>
</protein>
<dbReference type="InterPro" id="IPR041408">
    <property type="entry name" value="Hcp_Tssd"/>
</dbReference>
<gene>
    <name evidence="1" type="ORF">JL102_11510</name>
    <name evidence="2" type="ORF">JL102_13200</name>
</gene>
<dbReference type="RefSeq" id="WP_317191636.1">
    <property type="nucleotide sequence ID" value="NZ_JAESIY010000005.1"/>
</dbReference>
<evidence type="ECO:0008006" key="4">
    <source>
        <dbReference type="Google" id="ProtNLM"/>
    </source>
</evidence>